<accession>A0A644VUV9</accession>
<dbReference type="EMBL" id="VSSQ01000455">
    <property type="protein sequence ID" value="MPL95126.1"/>
    <property type="molecule type" value="Genomic_DNA"/>
</dbReference>
<organism evidence="2">
    <name type="scientific">bioreactor metagenome</name>
    <dbReference type="NCBI Taxonomy" id="1076179"/>
    <lineage>
        <taxon>unclassified sequences</taxon>
        <taxon>metagenomes</taxon>
        <taxon>ecological metagenomes</taxon>
    </lineage>
</organism>
<comment type="caution">
    <text evidence="2">The sequence shown here is derived from an EMBL/GenBank/DDBJ whole genome shotgun (WGS) entry which is preliminary data.</text>
</comment>
<gene>
    <name evidence="2" type="ORF">SDC9_41292</name>
</gene>
<name>A0A644VUV9_9ZZZZ</name>
<sequence length="132" mass="14431">MSEMAYDEGLLPALGGLPNDRQSCDPGGGGAPPQPDRHFLQGFPFSLGLDFHGTVGKVADPSREPEGKGSPGCPVTEAHSLHPSLNEKMMPFHRQADAPISPSRRSILEERAGWVLKRLSFPFFFLRRGFTM</sequence>
<proteinExistence type="predicted"/>
<dbReference type="AlphaFoldDB" id="A0A644VUV9"/>
<reference evidence="2" key="1">
    <citation type="submission" date="2019-08" db="EMBL/GenBank/DDBJ databases">
        <authorList>
            <person name="Kucharzyk K."/>
            <person name="Murdoch R.W."/>
            <person name="Higgins S."/>
            <person name="Loffler F."/>
        </authorList>
    </citation>
    <scope>NUCLEOTIDE SEQUENCE</scope>
</reference>
<feature type="region of interest" description="Disordered" evidence="1">
    <location>
        <begin position="54"/>
        <end position="77"/>
    </location>
</feature>
<feature type="region of interest" description="Disordered" evidence="1">
    <location>
        <begin position="1"/>
        <end position="38"/>
    </location>
</feature>
<evidence type="ECO:0000313" key="2">
    <source>
        <dbReference type="EMBL" id="MPL95126.1"/>
    </source>
</evidence>
<evidence type="ECO:0000256" key="1">
    <source>
        <dbReference type="SAM" id="MobiDB-lite"/>
    </source>
</evidence>
<protein>
    <submittedName>
        <fullName evidence="2">Uncharacterized protein</fullName>
    </submittedName>
</protein>